<accession>A0A8J3YTE1</accession>
<proteinExistence type="predicted"/>
<reference evidence="2" key="1">
    <citation type="submission" date="2021-01" db="EMBL/GenBank/DDBJ databases">
        <title>Whole genome shotgun sequence of Virgisporangium aliadipatigenens NBRC 105644.</title>
        <authorList>
            <person name="Komaki H."/>
            <person name="Tamura T."/>
        </authorList>
    </citation>
    <scope>NUCLEOTIDE SEQUENCE</scope>
    <source>
        <strain evidence="2">NBRC 105644</strain>
    </source>
</reference>
<dbReference type="EMBL" id="BOPF01000034">
    <property type="protein sequence ID" value="GIJ50282.1"/>
    <property type="molecule type" value="Genomic_DNA"/>
</dbReference>
<feature type="transmembrane region" description="Helical" evidence="1">
    <location>
        <begin position="13"/>
        <end position="31"/>
    </location>
</feature>
<dbReference type="Proteomes" id="UP000619260">
    <property type="component" value="Unassembled WGS sequence"/>
</dbReference>
<protein>
    <submittedName>
        <fullName evidence="2">Uncharacterized protein</fullName>
    </submittedName>
</protein>
<keyword evidence="1" id="KW-1133">Transmembrane helix</keyword>
<evidence type="ECO:0000256" key="1">
    <source>
        <dbReference type="SAM" id="Phobius"/>
    </source>
</evidence>
<comment type="caution">
    <text evidence="2">The sequence shown here is derived from an EMBL/GenBank/DDBJ whole genome shotgun (WGS) entry which is preliminary data.</text>
</comment>
<evidence type="ECO:0000313" key="2">
    <source>
        <dbReference type="EMBL" id="GIJ50282.1"/>
    </source>
</evidence>
<dbReference type="AlphaFoldDB" id="A0A8J3YTE1"/>
<keyword evidence="3" id="KW-1185">Reference proteome</keyword>
<dbReference type="RefSeq" id="WP_203903716.1">
    <property type="nucleotide sequence ID" value="NZ_BOPF01000034.1"/>
</dbReference>
<keyword evidence="1" id="KW-0812">Transmembrane</keyword>
<name>A0A8J3YTE1_9ACTN</name>
<gene>
    <name evidence="2" type="ORF">Val02_71680</name>
</gene>
<evidence type="ECO:0000313" key="3">
    <source>
        <dbReference type="Proteomes" id="UP000619260"/>
    </source>
</evidence>
<organism evidence="2 3">
    <name type="scientific">Virgisporangium aliadipatigenens</name>
    <dbReference type="NCBI Taxonomy" id="741659"/>
    <lineage>
        <taxon>Bacteria</taxon>
        <taxon>Bacillati</taxon>
        <taxon>Actinomycetota</taxon>
        <taxon>Actinomycetes</taxon>
        <taxon>Micromonosporales</taxon>
        <taxon>Micromonosporaceae</taxon>
        <taxon>Virgisporangium</taxon>
    </lineage>
</organism>
<keyword evidence="1" id="KW-0472">Membrane</keyword>
<sequence>MDRRVDGATVMEWIIKLTAMMLFCVLLLRVLPGIRPPEPESDKAGVARVRVSLYFYRGDDEINRSVELRREADGEWRVCGNPL</sequence>